<dbReference type="SUPFAM" id="SSF103084">
    <property type="entry name" value="Holliday junction resolvase RusA"/>
    <property type="match status" value="1"/>
</dbReference>
<name>A0AAE8YKH5_9CAUD</name>
<dbReference type="GO" id="GO:0006310">
    <property type="term" value="P:DNA recombination"/>
    <property type="evidence" value="ECO:0007669"/>
    <property type="project" value="InterPro"/>
</dbReference>
<gene>
    <name evidence="1" type="primary">44</name>
    <name evidence="1" type="ORF">SEA_EASTWEST_44</name>
</gene>
<sequence>MHEMTKASRNALWRQLTEAAARDADDIVALDWARIVVWVRFPTNQRREVSNLQPTAKAIVDGIVDAGLLPDDRDECCTGPDMRRIWPNGEHRVIVQLWRKL</sequence>
<dbReference type="Proteomes" id="UP000827897">
    <property type="component" value="Segment"/>
</dbReference>
<dbReference type="Gene3D" id="3.30.1330.70">
    <property type="entry name" value="Holliday junction resolvase RusA"/>
    <property type="match status" value="1"/>
</dbReference>
<accession>A0AAE8YKH5</accession>
<dbReference type="GO" id="GO:0000287">
    <property type="term" value="F:magnesium ion binding"/>
    <property type="evidence" value="ECO:0007669"/>
    <property type="project" value="InterPro"/>
</dbReference>
<organism evidence="1 2">
    <name type="scientific">Arthrobacter phage EastWest</name>
    <dbReference type="NCBI Taxonomy" id="2894292"/>
    <lineage>
        <taxon>Viruses</taxon>
        <taxon>Duplodnaviria</taxon>
        <taxon>Heunggongvirae</taxon>
        <taxon>Uroviricota</taxon>
        <taxon>Caudoviricetes</taxon>
        <taxon>Berryhillviridae</taxon>
        <taxon>Eastwestvirus</taxon>
        <taxon>Eastwestvirus eastwest</taxon>
    </lineage>
</organism>
<keyword evidence="2" id="KW-1185">Reference proteome</keyword>
<dbReference type="GO" id="GO:0006281">
    <property type="term" value="P:DNA repair"/>
    <property type="evidence" value="ECO:0007669"/>
    <property type="project" value="InterPro"/>
</dbReference>
<evidence type="ECO:0000313" key="2">
    <source>
        <dbReference type="Proteomes" id="UP000827897"/>
    </source>
</evidence>
<dbReference type="InterPro" id="IPR036614">
    <property type="entry name" value="RusA-like_sf"/>
</dbReference>
<reference evidence="1" key="1">
    <citation type="submission" date="2021-10" db="EMBL/GenBank/DDBJ databases">
        <authorList>
            <person name="Valenzuela N."/>
            <person name="Pablo J."/>
            <person name="Strother B."/>
            <person name="Cravalho Y."/>
            <person name="Barto Z."/>
            <person name="Kane C."/>
            <person name="Chong R.A."/>
            <person name="Kawasaki K."/>
            <person name="Cruz S."/>
            <person name="Porter M.L."/>
            <person name="Pearce R."/>
            <person name="Hohenstein G."/>
            <person name="Li K."/>
            <person name="Kaniho J."/>
            <person name="Sadones M."/>
            <person name="Hamlin F."/>
            <person name="Daniels M."/>
            <person name="McKee K."/>
            <person name="Reed F."/>
            <person name="Donachie S."/>
            <person name="Bollivar D.W."/>
            <person name="Garlena R.A."/>
            <person name="Russell D.A."/>
            <person name="Jacobs-Sera D."/>
            <person name="Hatfull G.F."/>
        </authorList>
    </citation>
    <scope>NUCLEOTIDE SEQUENCE</scope>
</reference>
<protein>
    <submittedName>
        <fullName evidence="1">RusA-like resolvase</fullName>
    </submittedName>
</protein>
<evidence type="ECO:0000313" key="1">
    <source>
        <dbReference type="EMBL" id="UGL61927.1"/>
    </source>
</evidence>
<proteinExistence type="predicted"/>
<dbReference type="EMBL" id="OK999980">
    <property type="protein sequence ID" value="UGL61927.1"/>
    <property type="molecule type" value="Genomic_DNA"/>
</dbReference>